<feature type="region of interest" description="Disordered" evidence="1">
    <location>
        <begin position="233"/>
        <end position="301"/>
    </location>
</feature>
<evidence type="ECO:0000313" key="2">
    <source>
        <dbReference type="EMBL" id="EFI96205.1"/>
    </source>
</evidence>
<gene>
    <name evidence="2" type="ORF">SCHCODRAFT_235648</name>
</gene>
<dbReference type="VEuPathDB" id="FungiDB:SCHCODRAFT_02678701"/>
<dbReference type="OrthoDB" id="10352421at2759"/>
<keyword evidence="3" id="KW-1185">Reference proteome</keyword>
<protein>
    <submittedName>
        <fullName evidence="2">Uncharacterized protein</fullName>
    </submittedName>
</protein>
<dbReference type="KEGG" id="scm:SCHCO_02678701"/>
<feature type="compositionally biased region" description="Basic and acidic residues" evidence="1">
    <location>
        <begin position="289"/>
        <end position="298"/>
    </location>
</feature>
<name>D8Q6B2_SCHCM</name>
<evidence type="ECO:0000313" key="3">
    <source>
        <dbReference type="Proteomes" id="UP000007431"/>
    </source>
</evidence>
<dbReference type="RefSeq" id="XP_003031108.1">
    <property type="nucleotide sequence ID" value="XM_003031062.1"/>
</dbReference>
<sequence>MVLEWTSSRFGHTFYTKDGESFECPWGFCFPPINMPAHITIDDLVRAEPLPPRELPWSYEADKHLFSEPVCPAPPSERSVSPTPSEVEVVQTVLPHEPPSPPRSPPPLDCVSSPCSNFDYPVADRYGAATFVPQREILPDPKPLVLSTAIVKIMAEVTKDIGLRHRAIPMVENATGKCYGDVQAFNIPEVVANYLEERAHRLKELVDGFKDPEGRKRAYESAIERWQEAAAAAEKSREAAGKATGKAPKKGRASSKASAKAGSKRNRSEEDEEASDRPAKRARGGRGSDMSERIEQARNDPTVKSYGAHHIICAGCDEEIAAEGRRDLYLCSLRNKHKLEKCAGLARWATQPPSQEDMKAWQAARNKCAEISQVYLLAKDRRIHKCQCRRLGAGLEEDRLLRYEANKQRVADGNAARAAQA</sequence>
<dbReference type="HOGENOM" id="CLU_652387_0_0_1"/>
<dbReference type="GeneID" id="9587007"/>
<reference evidence="2 3" key="1">
    <citation type="journal article" date="2010" name="Nat. Biotechnol.">
        <title>Genome sequence of the model mushroom Schizophyllum commune.</title>
        <authorList>
            <person name="Ohm R.A."/>
            <person name="de Jong J.F."/>
            <person name="Lugones L.G."/>
            <person name="Aerts A."/>
            <person name="Kothe E."/>
            <person name="Stajich J.E."/>
            <person name="de Vries R.P."/>
            <person name="Record E."/>
            <person name="Levasseur A."/>
            <person name="Baker S.E."/>
            <person name="Bartholomew K.A."/>
            <person name="Coutinho P.M."/>
            <person name="Erdmann S."/>
            <person name="Fowler T.J."/>
            <person name="Gathman A.C."/>
            <person name="Lombard V."/>
            <person name="Henrissat B."/>
            <person name="Knabe N."/>
            <person name="Kuees U."/>
            <person name="Lilly W.W."/>
            <person name="Lindquist E."/>
            <person name="Lucas S."/>
            <person name="Magnuson J.K."/>
            <person name="Piumi F."/>
            <person name="Raudaskoski M."/>
            <person name="Salamov A."/>
            <person name="Schmutz J."/>
            <person name="Schwarze F.W.M.R."/>
            <person name="vanKuyk P.A."/>
            <person name="Horton J.S."/>
            <person name="Grigoriev I.V."/>
            <person name="Woesten H.A.B."/>
        </authorList>
    </citation>
    <scope>NUCLEOTIDE SEQUENCE [LARGE SCALE GENOMIC DNA]</scope>
    <source>
        <strain evidence="3">H4-8 / FGSC 9210</strain>
    </source>
</reference>
<proteinExistence type="predicted"/>
<dbReference type="EMBL" id="GL377307">
    <property type="protein sequence ID" value="EFI96205.1"/>
    <property type="molecule type" value="Genomic_DNA"/>
</dbReference>
<organism evidence="3">
    <name type="scientific">Schizophyllum commune (strain H4-8 / FGSC 9210)</name>
    <name type="common">Split gill fungus</name>
    <dbReference type="NCBI Taxonomy" id="578458"/>
    <lineage>
        <taxon>Eukaryota</taxon>
        <taxon>Fungi</taxon>
        <taxon>Dikarya</taxon>
        <taxon>Basidiomycota</taxon>
        <taxon>Agaricomycotina</taxon>
        <taxon>Agaricomycetes</taxon>
        <taxon>Agaricomycetidae</taxon>
        <taxon>Agaricales</taxon>
        <taxon>Schizophyllaceae</taxon>
        <taxon>Schizophyllum</taxon>
    </lineage>
</organism>
<dbReference type="InParanoid" id="D8Q6B2"/>
<dbReference type="AlphaFoldDB" id="D8Q6B2"/>
<evidence type="ECO:0000256" key="1">
    <source>
        <dbReference type="SAM" id="MobiDB-lite"/>
    </source>
</evidence>
<accession>D8Q6B2</accession>
<dbReference type="Proteomes" id="UP000007431">
    <property type="component" value="Unassembled WGS sequence"/>
</dbReference>